<dbReference type="Pfam" id="PF01957">
    <property type="entry name" value="NfeD"/>
    <property type="match status" value="1"/>
</dbReference>
<evidence type="ECO:0000256" key="5">
    <source>
        <dbReference type="SAM" id="Phobius"/>
    </source>
</evidence>
<proteinExistence type="predicted"/>
<keyword evidence="8" id="KW-1185">Reference proteome</keyword>
<evidence type="ECO:0000256" key="1">
    <source>
        <dbReference type="ARBA" id="ARBA00004141"/>
    </source>
</evidence>
<reference evidence="7 8" key="1">
    <citation type="submission" date="2019-06" db="EMBL/GenBank/DDBJ databases">
        <authorList>
            <person name="Yang Y."/>
        </authorList>
    </citation>
    <scope>NUCLEOTIDE SEQUENCE [LARGE SCALE GENOMIC DNA]</scope>
    <source>
        <strain evidence="7 8">BIT-26</strain>
    </source>
</reference>
<dbReference type="EMBL" id="VHQI01000009">
    <property type="protein sequence ID" value="TPW41251.1"/>
    <property type="molecule type" value="Genomic_DNA"/>
</dbReference>
<evidence type="ECO:0000313" key="8">
    <source>
        <dbReference type="Proteomes" id="UP000319523"/>
    </source>
</evidence>
<dbReference type="PANTHER" id="PTHR33507">
    <property type="entry name" value="INNER MEMBRANE PROTEIN YBBJ"/>
    <property type="match status" value="1"/>
</dbReference>
<dbReference type="InterPro" id="IPR052165">
    <property type="entry name" value="Membrane_assoc_protease"/>
</dbReference>
<evidence type="ECO:0000256" key="2">
    <source>
        <dbReference type="ARBA" id="ARBA00022692"/>
    </source>
</evidence>
<dbReference type="GO" id="GO:0005886">
    <property type="term" value="C:plasma membrane"/>
    <property type="evidence" value="ECO:0007669"/>
    <property type="project" value="TreeGrafter"/>
</dbReference>
<feature type="transmembrane region" description="Helical" evidence="5">
    <location>
        <begin position="57"/>
        <end position="75"/>
    </location>
</feature>
<dbReference type="InterPro" id="IPR012340">
    <property type="entry name" value="NA-bd_OB-fold"/>
</dbReference>
<feature type="transmembrane region" description="Helical" evidence="5">
    <location>
        <begin position="6"/>
        <end position="23"/>
    </location>
</feature>
<evidence type="ECO:0000256" key="4">
    <source>
        <dbReference type="ARBA" id="ARBA00023136"/>
    </source>
</evidence>
<comment type="subcellular location">
    <subcellularLocation>
        <location evidence="1">Membrane</location>
        <topology evidence="1">Multi-pass membrane protein</topology>
    </subcellularLocation>
</comment>
<keyword evidence="2 5" id="KW-0812">Transmembrane</keyword>
<protein>
    <submittedName>
        <fullName evidence="7">NfeD family protein</fullName>
    </submittedName>
</protein>
<dbReference type="OrthoDB" id="6402862at2"/>
<feature type="domain" description="NfeD-like C-terminal" evidence="6">
    <location>
        <begin position="92"/>
        <end position="146"/>
    </location>
</feature>
<keyword evidence="4 5" id="KW-0472">Membrane</keyword>
<dbReference type="PANTHER" id="PTHR33507:SF3">
    <property type="entry name" value="INNER MEMBRANE PROTEIN YBBJ"/>
    <property type="match status" value="1"/>
</dbReference>
<feature type="transmembrane region" description="Helical" evidence="5">
    <location>
        <begin position="30"/>
        <end position="51"/>
    </location>
</feature>
<sequence length="159" mass="17735">MLAALVSHPHWFWLTLGGLLLIAEMLGTNGYLLWSGIAALSVGLLCWTLPLSWETQGVLFALLTLIAVFLWYRWLTKRQRRPDALLNQRALQMVGMTLTLTEDLVNGLGHVRIGDGSWRVQAQQDLPAGTRVVVVSMEGVTLRIAPQISEHPARQQGER</sequence>
<comment type="caution">
    <text evidence="7">The sequence shown here is derived from an EMBL/GenBank/DDBJ whole genome shotgun (WGS) entry which is preliminary data.</text>
</comment>
<dbReference type="RefSeq" id="WP_141177056.1">
    <property type="nucleotide sequence ID" value="NZ_JBHUFX010000005.1"/>
</dbReference>
<accession>A0A506V5S1</accession>
<dbReference type="InterPro" id="IPR002810">
    <property type="entry name" value="NfeD-like_C"/>
</dbReference>
<gene>
    <name evidence="7" type="ORF">FKM52_15475</name>
</gene>
<evidence type="ECO:0000313" key="7">
    <source>
        <dbReference type="EMBL" id="TPW41251.1"/>
    </source>
</evidence>
<dbReference type="Gene3D" id="2.40.50.140">
    <property type="entry name" value="Nucleic acid-binding proteins"/>
    <property type="match status" value="1"/>
</dbReference>
<organism evidence="7 8">
    <name type="scientific">Mixta tenebrionis</name>
    <dbReference type="NCBI Taxonomy" id="2562439"/>
    <lineage>
        <taxon>Bacteria</taxon>
        <taxon>Pseudomonadati</taxon>
        <taxon>Pseudomonadota</taxon>
        <taxon>Gammaproteobacteria</taxon>
        <taxon>Enterobacterales</taxon>
        <taxon>Erwiniaceae</taxon>
        <taxon>Mixta</taxon>
    </lineage>
</organism>
<evidence type="ECO:0000259" key="6">
    <source>
        <dbReference type="Pfam" id="PF01957"/>
    </source>
</evidence>
<keyword evidence="3 5" id="KW-1133">Transmembrane helix</keyword>
<dbReference type="Proteomes" id="UP000319523">
    <property type="component" value="Unassembled WGS sequence"/>
</dbReference>
<dbReference type="SUPFAM" id="SSF141322">
    <property type="entry name" value="NfeD domain-like"/>
    <property type="match status" value="1"/>
</dbReference>
<evidence type="ECO:0000256" key="3">
    <source>
        <dbReference type="ARBA" id="ARBA00022989"/>
    </source>
</evidence>
<name>A0A506V5S1_9GAMM</name>
<dbReference type="AlphaFoldDB" id="A0A506V5S1"/>